<dbReference type="Pfam" id="PF22659">
    <property type="entry name" value="YycE-like_C"/>
    <property type="match status" value="1"/>
</dbReference>
<dbReference type="PROSITE" id="PS51819">
    <property type="entry name" value="VOC"/>
    <property type="match status" value="1"/>
</dbReference>
<dbReference type="InterPro" id="IPR058997">
    <property type="entry name" value="YycE-like_C"/>
</dbReference>
<evidence type="ECO:0000313" key="3">
    <source>
        <dbReference type="Proteomes" id="UP001586593"/>
    </source>
</evidence>
<dbReference type="InterPro" id="IPR037523">
    <property type="entry name" value="VOC_core"/>
</dbReference>
<evidence type="ECO:0000313" key="2">
    <source>
        <dbReference type="EMBL" id="KAL1850750.1"/>
    </source>
</evidence>
<comment type="caution">
    <text evidence="2">The sequence shown here is derived from an EMBL/GenBank/DDBJ whole genome shotgun (WGS) entry which is preliminary data.</text>
</comment>
<dbReference type="InterPro" id="IPR058998">
    <property type="entry name" value="YycE-like_N"/>
</dbReference>
<proteinExistence type="predicted"/>
<accession>A0ABR3W245</accession>
<dbReference type="CDD" id="cd06587">
    <property type="entry name" value="VOC"/>
    <property type="match status" value="1"/>
</dbReference>
<reference evidence="2 3" key="1">
    <citation type="journal article" date="2024" name="Commun. Biol.">
        <title>Comparative genomic analysis of thermophilic fungi reveals convergent evolutionary adaptations and gene losses.</title>
        <authorList>
            <person name="Steindorff A.S."/>
            <person name="Aguilar-Pontes M.V."/>
            <person name="Robinson A.J."/>
            <person name="Andreopoulos B."/>
            <person name="LaButti K."/>
            <person name="Kuo A."/>
            <person name="Mondo S."/>
            <person name="Riley R."/>
            <person name="Otillar R."/>
            <person name="Haridas S."/>
            <person name="Lipzen A."/>
            <person name="Grimwood J."/>
            <person name="Schmutz J."/>
            <person name="Clum A."/>
            <person name="Reid I.D."/>
            <person name="Moisan M.C."/>
            <person name="Butler G."/>
            <person name="Nguyen T.T.M."/>
            <person name="Dewar K."/>
            <person name="Conant G."/>
            <person name="Drula E."/>
            <person name="Henrissat B."/>
            <person name="Hansel C."/>
            <person name="Singer S."/>
            <person name="Hutchinson M.I."/>
            <person name="de Vries R.P."/>
            <person name="Natvig D.O."/>
            <person name="Powell A.J."/>
            <person name="Tsang A."/>
            <person name="Grigoriev I.V."/>
        </authorList>
    </citation>
    <scope>NUCLEOTIDE SEQUENCE [LARGE SCALE GENOMIC DNA]</scope>
    <source>
        <strain evidence="2 3">ATCC 24622</strain>
    </source>
</reference>
<gene>
    <name evidence="2" type="ORF">VTK73DRAFT_9596</name>
</gene>
<sequence>MSLGTAHLRVARPTNDLDALLPFYRDGLGFELLFRFGEHEGFDGLMLGHKGSGYHLEFTRKKDHDAGRAPTQDNLLVFYLPDGDEYRAAVARMEGAGMAAVASFNPYWDRCGKTFEDPDGYRVVLANSKAPFV</sequence>
<name>A0ABR3W245_9PEZI</name>
<dbReference type="Gene3D" id="3.10.180.10">
    <property type="entry name" value="2,3-Dihydroxybiphenyl 1,2-Dioxygenase, domain 1"/>
    <property type="match status" value="1"/>
</dbReference>
<dbReference type="InterPro" id="IPR029068">
    <property type="entry name" value="Glyas_Bleomycin-R_OHBP_Dase"/>
</dbReference>
<keyword evidence="3" id="KW-1185">Reference proteome</keyword>
<organism evidence="2 3">
    <name type="scientific">Phialemonium thermophilum</name>
    <dbReference type="NCBI Taxonomy" id="223376"/>
    <lineage>
        <taxon>Eukaryota</taxon>
        <taxon>Fungi</taxon>
        <taxon>Dikarya</taxon>
        <taxon>Ascomycota</taxon>
        <taxon>Pezizomycotina</taxon>
        <taxon>Sordariomycetes</taxon>
        <taxon>Sordariomycetidae</taxon>
        <taxon>Cephalothecales</taxon>
        <taxon>Cephalothecaceae</taxon>
        <taxon>Phialemonium</taxon>
    </lineage>
</organism>
<feature type="domain" description="VOC" evidence="1">
    <location>
        <begin position="4"/>
        <end position="128"/>
    </location>
</feature>
<dbReference type="SUPFAM" id="SSF54593">
    <property type="entry name" value="Glyoxalase/Bleomycin resistance protein/Dihydroxybiphenyl dioxygenase"/>
    <property type="match status" value="1"/>
</dbReference>
<evidence type="ECO:0000259" key="1">
    <source>
        <dbReference type="PROSITE" id="PS51819"/>
    </source>
</evidence>
<dbReference type="EMBL" id="JAZHXJ010000812">
    <property type="protein sequence ID" value="KAL1850750.1"/>
    <property type="molecule type" value="Genomic_DNA"/>
</dbReference>
<dbReference type="Proteomes" id="UP001586593">
    <property type="component" value="Unassembled WGS sequence"/>
</dbReference>
<dbReference type="Pfam" id="PF22658">
    <property type="entry name" value="YycE-like_N"/>
    <property type="match status" value="1"/>
</dbReference>
<protein>
    <recommendedName>
        <fullName evidence="1">VOC domain-containing protein</fullName>
    </recommendedName>
</protein>